<proteinExistence type="predicted"/>
<accession>X1RL30</accession>
<organism evidence="1">
    <name type="scientific">marine sediment metagenome</name>
    <dbReference type="NCBI Taxonomy" id="412755"/>
    <lineage>
        <taxon>unclassified sequences</taxon>
        <taxon>metagenomes</taxon>
        <taxon>ecological metagenomes</taxon>
    </lineage>
</organism>
<gene>
    <name evidence="1" type="ORF">S12H4_01831</name>
</gene>
<dbReference type="AlphaFoldDB" id="X1RL30"/>
<evidence type="ECO:0000313" key="1">
    <source>
        <dbReference type="EMBL" id="GAI63875.1"/>
    </source>
</evidence>
<sequence>MSVKRQVDIIDWRGERAKEIAKVIRNLDFRIAILSDDTYILEGYEIVRLINIFCNTKRIRKSLKSFEAMLRRRDDIYENQLDIIKGKKEITY</sequence>
<reference evidence="1" key="1">
    <citation type="journal article" date="2014" name="Front. Microbiol.">
        <title>High frequency of phylogenetically diverse reductive dehalogenase-homologous genes in deep subseafloor sedimentary metagenomes.</title>
        <authorList>
            <person name="Kawai M."/>
            <person name="Futagami T."/>
            <person name="Toyoda A."/>
            <person name="Takaki Y."/>
            <person name="Nishi S."/>
            <person name="Hori S."/>
            <person name="Arai W."/>
            <person name="Tsubouchi T."/>
            <person name="Morono Y."/>
            <person name="Uchiyama I."/>
            <person name="Ito T."/>
            <person name="Fujiyama A."/>
            <person name="Inagaki F."/>
            <person name="Takami H."/>
        </authorList>
    </citation>
    <scope>NUCLEOTIDE SEQUENCE</scope>
    <source>
        <strain evidence="1">Expedition CK06-06</strain>
    </source>
</reference>
<protein>
    <submittedName>
        <fullName evidence="1">Uncharacterized protein</fullName>
    </submittedName>
</protein>
<comment type="caution">
    <text evidence="1">The sequence shown here is derived from an EMBL/GenBank/DDBJ whole genome shotgun (WGS) entry which is preliminary data.</text>
</comment>
<name>X1RL30_9ZZZZ</name>
<dbReference type="EMBL" id="BARW01000393">
    <property type="protein sequence ID" value="GAI63875.1"/>
    <property type="molecule type" value="Genomic_DNA"/>
</dbReference>